<evidence type="ECO:0000313" key="7">
    <source>
        <dbReference type="EMBL" id="KXN74614.1"/>
    </source>
</evidence>
<evidence type="ECO:0000313" key="8">
    <source>
        <dbReference type="Proteomes" id="UP000070444"/>
    </source>
</evidence>
<proteinExistence type="inferred from homology"/>
<protein>
    <recommendedName>
        <fullName evidence="3">Dynactin subunit 6</fullName>
    </recommendedName>
</protein>
<dbReference type="GO" id="GO:0070840">
    <property type="term" value="F:dynein complex binding"/>
    <property type="evidence" value="ECO:0007669"/>
    <property type="project" value="TreeGrafter"/>
</dbReference>
<dbReference type="PANTHER" id="PTHR13072">
    <property type="entry name" value="DYNACTIN 6"/>
    <property type="match status" value="1"/>
</dbReference>
<keyword evidence="4" id="KW-0963">Cytoplasm</keyword>
<organism evidence="7 8">
    <name type="scientific">Conidiobolus coronatus (strain ATCC 28846 / CBS 209.66 / NRRL 28638)</name>
    <name type="common">Delacroixia coronata</name>
    <dbReference type="NCBI Taxonomy" id="796925"/>
    <lineage>
        <taxon>Eukaryota</taxon>
        <taxon>Fungi</taxon>
        <taxon>Fungi incertae sedis</taxon>
        <taxon>Zoopagomycota</taxon>
        <taxon>Entomophthoromycotina</taxon>
        <taxon>Entomophthoromycetes</taxon>
        <taxon>Entomophthorales</taxon>
        <taxon>Ancylistaceae</taxon>
        <taxon>Conidiobolus</taxon>
    </lineage>
</organism>
<dbReference type="Proteomes" id="UP000070444">
    <property type="component" value="Unassembled WGS sequence"/>
</dbReference>
<dbReference type="InterPro" id="IPR011004">
    <property type="entry name" value="Trimer_LpxA-like_sf"/>
</dbReference>
<sequence>MSGSNNSQIQINASTLVCQDSIIEGKVTIGSGNILHHRCRIIARRGPIIIGDKNIFEEHSTIINNGAEPMIIGNENLFETSSYVDTSNLGNQNIVEIKATVQQNTKITNNTIIGIGTTTLPDMELEELSVIYGEENSLRKQFKPVSMVSHSRHLHYLKDNLNRYKHNRRQGH</sequence>
<reference evidence="7 8" key="1">
    <citation type="journal article" date="2015" name="Genome Biol. Evol.">
        <title>Phylogenomic analyses indicate that early fungi evolved digesting cell walls of algal ancestors of land plants.</title>
        <authorList>
            <person name="Chang Y."/>
            <person name="Wang S."/>
            <person name="Sekimoto S."/>
            <person name="Aerts A.L."/>
            <person name="Choi C."/>
            <person name="Clum A."/>
            <person name="LaButti K.M."/>
            <person name="Lindquist E.A."/>
            <person name="Yee Ngan C."/>
            <person name="Ohm R.A."/>
            <person name="Salamov A.A."/>
            <person name="Grigoriev I.V."/>
            <person name="Spatafora J.W."/>
            <person name="Berbee M.L."/>
        </authorList>
    </citation>
    <scope>NUCLEOTIDE SEQUENCE [LARGE SCALE GENOMIC DNA]</scope>
    <source>
        <strain evidence="7 8">NRRL 28638</strain>
    </source>
</reference>
<evidence type="ECO:0000256" key="4">
    <source>
        <dbReference type="ARBA" id="ARBA00022490"/>
    </source>
</evidence>
<comment type="subcellular location">
    <subcellularLocation>
        <location evidence="1">Cytoplasm</location>
        <location evidence="1">Cytoskeleton</location>
    </subcellularLocation>
</comment>
<dbReference type="InterPro" id="IPR027777">
    <property type="entry name" value="DCTN6"/>
</dbReference>
<gene>
    <name evidence="7" type="ORF">CONCODRAFT_76825</name>
</gene>
<evidence type="ECO:0000256" key="5">
    <source>
        <dbReference type="ARBA" id="ARBA00023212"/>
    </source>
</evidence>
<comment type="function">
    <text evidence="6">Part of the dynactin complex that activates the molecular motor dynein for ultra-processive transport along microtubules.</text>
</comment>
<dbReference type="PANTHER" id="PTHR13072:SF0">
    <property type="entry name" value="DYNACTIN SUBUNIT 6"/>
    <property type="match status" value="1"/>
</dbReference>
<evidence type="ECO:0000256" key="6">
    <source>
        <dbReference type="ARBA" id="ARBA00034687"/>
    </source>
</evidence>
<evidence type="ECO:0000256" key="2">
    <source>
        <dbReference type="ARBA" id="ARBA00007719"/>
    </source>
</evidence>
<dbReference type="AlphaFoldDB" id="A0A137PHX8"/>
<dbReference type="STRING" id="796925.A0A137PHX8"/>
<dbReference type="OrthoDB" id="2355at2759"/>
<keyword evidence="8" id="KW-1185">Reference proteome</keyword>
<dbReference type="GO" id="GO:0007052">
    <property type="term" value="P:mitotic spindle organization"/>
    <property type="evidence" value="ECO:0007669"/>
    <property type="project" value="TreeGrafter"/>
</dbReference>
<dbReference type="GO" id="GO:0005869">
    <property type="term" value="C:dynactin complex"/>
    <property type="evidence" value="ECO:0007669"/>
    <property type="project" value="InterPro"/>
</dbReference>
<accession>A0A137PHX8</accession>
<dbReference type="EMBL" id="KQ964422">
    <property type="protein sequence ID" value="KXN74614.1"/>
    <property type="molecule type" value="Genomic_DNA"/>
</dbReference>
<dbReference type="OMA" id="RCQVGPN"/>
<dbReference type="Gene3D" id="2.160.10.10">
    <property type="entry name" value="Hexapeptide repeat proteins"/>
    <property type="match status" value="1"/>
</dbReference>
<keyword evidence="5" id="KW-0206">Cytoskeleton</keyword>
<evidence type="ECO:0000256" key="3">
    <source>
        <dbReference type="ARBA" id="ARBA00016573"/>
    </source>
</evidence>
<dbReference type="SUPFAM" id="SSF51161">
    <property type="entry name" value="Trimeric LpxA-like enzymes"/>
    <property type="match status" value="1"/>
</dbReference>
<name>A0A137PHX8_CONC2</name>
<evidence type="ECO:0000256" key="1">
    <source>
        <dbReference type="ARBA" id="ARBA00004245"/>
    </source>
</evidence>
<comment type="similarity">
    <text evidence="2">Belongs to the dynactin subunits 5/6 family. Dynactin subunit 6 subfamily.</text>
</comment>